<accession>A0A7N0U6H0</accession>
<organism evidence="3 4">
    <name type="scientific">Kalanchoe fedtschenkoi</name>
    <name type="common">Lavender scallops</name>
    <name type="synonym">South American air plant</name>
    <dbReference type="NCBI Taxonomy" id="63787"/>
    <lineage>
        <taxon>Eukaryota</taxon>
        <taxon>Viridiplantae</taxon>
        <taxon>Streptophyta</taxon>
        <taxon>Embryophyta</taxon>
        <taxon>Tracheophyta</taxon>
        <taxon>Spermatophyta</taxon>
        <taxon>Magnoliopsida</taxon>
        <taxon>eudicotyledons</taxon>
        <taxon>Gunneridae</taxon>
        <taxon>Pentapetalae</taxon>
        <taxon>Saxifragales</taxon>
        <taxon>Crassulaceae</taxon>
        <taxon>Kalanchoe</taxon>
    </lineage>
</organism>
<proteinExistence type="inferred from homology"/>
<dbReference type="Gramene" id="Kaladp0055s0498.1.v1.1">
    <property type="protein sequence ID" value="Kaladp0055s0498.1.v1.1.CDS.1"/>
    <property type="gene ID" value="Kaladp0055s0498.v1.1"/>
</dbReference>
<dbReference type="InterPro" id="IPR050898">
    <property type="entry name" value="Plant_acyltransferase"/>
</dbReference>
<keyword evidence="2" id="KW-0808">Transferase</keyword>
<dbReference type="AlphaFoldDB" id="A0A7N0U6H0"/>
<dbReference type="Pfam" id="PF02458">
    <property type="entry name" value="Transferase"/>
    <property type="match status" value="1"/>
</dbReference>
<keyword evidence="4" id="KW-1185">Reference proteome</keyword>
<dbReference type="Proteomes" id="UP000594263">
    <property type="component" value="Unplaced"/>
</dbReference>
<protein>
    <submittedName>
        <fullName evidence="3">Uncharacterized protein</fullName>
    </submittedName>
</protein>
<dbReference type="Gene3D" id="3.30.559.10">
    <property type="entry name" value="Chloramphenicol acetyltransferase-like domain"/>
    <property type="match status" value="2"/>
</dbReference>
<evidence type="ECO:0000256" key="1">
    <source>
        <dbReference type="ARBA" id="ARBA00009861"/>
    </source>
</evidence>
<sequence length="448" mass="49204">METKALNFNVTRRVPELIPPAKATPHEMKYLSPIDELEGLRFQVPVINFYRRSESAAHGKDPVMVIRKAIAEALVYYYPLAGRLREAAGSNNKPQLVVDCTGEGIIFTEADADVSIDEFGDPICPPIPGLSKLLFDVPGSGGMLGCPLVLAQVTRLKCGGFVFATRFNHTLCDGVGMVQFLTAVSEFARGWPAPSVHPLWQRHLISARIPQEITVVRHEFDQVPKTITPLFEQDKLMIQRSFIFDNDKVSTLRRHHINKSSNCSTFELIAAIIWRARTIALKFDPVEEVRLSVAVDIRNKFNPPIPMGYYGNVIAAPAAVTTAGQLKAAPIGYTVQLIKSAKASVNADNVTSMIDVPSVVGATTFTLSDVRKLGEQYVDYGWGKPEFGGSPMWGGGHAPYATFFIPIKSAKGGEDRFVVPMSLPEPAMVCFAKELNLMMQNDALQANL</sequence>
<name>A0A7N0U6H0_KALFE</name>
<evidence type="ECO:0000313" key="4">
    <source>
        <dbReference type="Proteomes" id="UP000594263"/>
    </source>
</evidence>
<evidence type="ECO:0000256" key="2">
    <source>
        <dbReference type="ARBA" id="ARBA00022679"/>
    </source>
</evidence>
<dbReference type="InterPro" id="IPR023213">
    <property type="entry name" value="CAT-like_dom_sf"/>
</dbReference>
<dbReference type="EnsemblPlants" id="Kaladp0055s0498.1.v1.1">
    <property type="protein sequence ID" value="Kaladp0055s0498.1.v1.1.CDS.1"/>
    <property type="gene ID" value="Kaladp0055s0498.v1.1"/>
</dbReference>
<reference evidence="3" key="1">
    <citation type="submission" date="2021-01" db="UniProtKB">
        <authorList>
            <consortium name="EnsemblPlants"/>
        </authorList>
    </citation>
    <scope>IDENTIFICATION</scope>
</reference>
<dbReference type="PANTHER" id="PTHR31147">
    <property type="entry name" value="ACYL TRANSFERASE 4"/>
    <property type="match status" value="1"/>
</dbReference>
<evidence type="ECO:0000313" key="3">
    <source>
        <dbReference type="EnsemblPlants" id="Kaladp0055s0498.1.v1.1.CDS.1"/>
    </source>
</evidence>
<dbReference type="PANTHER" id="PTHR31147:SF66">
    <property type="entry name" value="OS05G0315700 PROTEIN"/>
    <property type="match status" value="1"/>
</dbReference>
<dbReference type="OMA" id="GPSHAWF"/>
<comment type="similarity">
    <text evidence="1">Belongs to the plant acyltransferase family.</text>
</comment>
<dbReference type="GO" id="GO:0016740">
    <property type="term" value="F:transferase activity"/>
    <property type="evidence" value="ECO:0007669"/>
    <property type="project" value="UniProtKB-KW"/>
</dbReference>